<dbReference type="SUPFAM" id="SSF51161">
    <property type="entry name" value="Trimeric LpxA-like enzymes"/>
    <property type="match status" value="1"/>
</dbReference>
<dbReference type="NCBIfam" id="NF003657">
    <property type="entry name" value="PRK05289.1"/>
    <property type="match status" value="1"/>
</dbReference>
<keyword evidence="3 7" id="KW-0808">Transferase</keyword>
<dbReference type="EMBL" id="JBHLXG010000038">
    <property type="protein sequence ID" value="MFC0229243.1"/>
    <property type="molecule type" value="Genomic_DNA"/>
</dbReference>
<keyword evidence="1" id="KW-0444">Lipid biosynthesis</keyword>
<evidence type="ECO:0000313" key="7">
    <source>
        <dbReference type="EMBL" id="MFC0229243.1"/>
    </source>
</evidence>
<dbReference type="Proteomes" id="UP001589792">
    <property type="component" value="Unassembled WGS sequence"/>
</dbReference>
<comment type="caution">
    <text evidence="7">The sequence shown here is derived from an EMBL/GenBank/DDBJ whole genome shotgun (WGS) entry which is preliminary data.</text>
</comment>
<dbReference type="PANTHER" id="PTHR43480:SF1">
    <property type="entry name" value="ACYL-[ACYL-CARRIER-PROTEIN]--UDP-N-ACETYLGLUCOSAMINE O-ACYLTRANSFERASE, MITOCHONDRIAL-RELATED"/>
    <property type="match status" value="1"/>
</dbReference>
<evidence type="ECO:0000256" key="2">
    <source>
        <dbReference type="ARBA" id="ARBA00022556"/>
    </source>
</evidence>
<keyword evidence="8" id="KW-1185">Reference proteome</keyword>
<feature type="domain" description="UDP N-acetylglucosamine O-acyltransferase C-terminal" evidence="6">
    <location>
        <begin position="181"/>
        <end position="263"/>
    </location>
</feature>
<proteinExistence type="predicted"/>
<sequence>MTISSSARISGNSVIEPGVIIGAGVCIGPFCVITAGVEIGDGSIIASHVSINGRTRIGSDNVIGQFSTIGEVNQDLKYAGEATEVIIGNRNRIGKNATIHRGTMQGSQRTAIGNDNLFMSNVHIGHDCVVGNGVTIGDNTGLAGHVELDDFVQIGFMCAIHQFCILGAHAQIADQSGVVQDVPPFVCASGNHATAVGLNKLALLFNPVDIQQQQQIVQTLYNMLYHSTLAIDQVKQEAERLSMVYPQLLCFNAFFTRSVRGIIR</sequence>
<dbReference type="InterPro" id="IPR010137">
    <property type="entry name" value="Lipid_A_LpxA"/>
</dbReference>
<dbReference type="GO" id="GO:0008780">
    <property type="term" value="F:acyl-[acyl-carrier-protein]-UDP-N-acetylglucosamine O-acyltransferase activity"/>
    <property type="evidence" value="ECO:0007669"/>
    <property type="project" value="UniProtKB-EC"/>
</dbReference>
<dbReference type="RefSeq" id="WP_380681186.1">
    <property type="nucleotide sequence ID" value="NZ_CP173186.1"/>
</dbReference>
<dbReference type="NCBIfam" id="TIGR01852">
    <property type="entry name" value="lipid_A_lpxA"/>
    <property type="match status" value="1"/>
</dbReference>
<name>A0ABV6EJS7_9GAMM</name>
<evidence type="ECO:0000256" key="4">
    <source>
        <dbReference type="ARBA" id="ARBA00023098"/>
    </source>
</evidence>
<reference evidence="7 8" key="1">
    <citation type="submission" date="2024-09" db="EMBL/GenBank/DDBJ databases">
        <authorList>
            <person name="Sun Q."/>
            <person name="Mori K."/>
        </authorList>
    </citation>
    <scope>NUCLEOTIDE SEQUENCE [LARGE SCALE GENOMIC DNA]</scope>
    <source>
        <strain evidence="7 8">CCM 8626</strain>
    </source>
</reference>
<gene>
    <name evidence="7" type="primary">lpxA</name>
    <name evidence="7" type="ORF">ACFFJ3_22580</name>
</gene>
<dbReference type="InterPro" id="IPR029098">
    <property type="entry name" value="Acetyltransf_C"/>
</dbReference>
<dbReference type="Gene3D" id="2.160.10.10">
    <property type="entry name" value="Hexapeptide repeat proteins"/>
    <property type="match status" value="1"/>
</dbReference>
<accession>A0ABV6EJS7</accession>
<evidence type="ECO:0000313" key="8">
    <source>
        <dbReference type="Proteomes" id="UP001589792"/>
    </source>
</evidence>
<dbReference type="InterPro" id="IPR011004">
    <property type="entry name" value="Trimer_LpxA-like_sf"/>
</dbReference>
<dbReference type="InterPro" id="IPR001451">
    <property type="entry name" value="Hexapep"/>
</dbReference>
<evidence type="ECO:0000256" key="3">
    <source>
        <dbReference type="ARBA" id="ARBA00022679"/>
    </source>
</evidence>
<keyword evidence="4" id="KW-0443">Lipid metabolism</keyword>
<evidence type="ECO:0000259" key="6">
    <source>
        <dbReference type="Pfam" id="PF13720"/>
    </source>
</evidence>
<dbReference type="PANTHER" id="PTHR43480">
    <property type="entry name" value="ACYL-[ACYL-CARRIER-PROTEIN]--UDP-N-ACETYLGLUCOSAMINE O-ACYLTRANSFERASE"/>
    <property type="match status" value="1"/>
</dbReference>
<keyword evidence="5 7" id="KW-0012">Acyltransferase</keyword>
<keyword evidence="2" id="KW-0441">Lipid A biosynthesis</keyword>
<evidence type="ECO:0000256" key="5">
    <source>
        <dbReference type="ARBA" id="ARBA00023315"/>
    </source>
</evidence>
<protein>
    <submittedName>
        <fullName evidence="7">Acyl-ACP--UDP-N-acetylglucosamine O-acyltransferase</fullName>
        <ecNumber evidence="7">2.3.1.129</ecNumber>
    </submittedName>
</protein>
<dbReference type="Pfam" id="PF00132">
    <property type="entry name" value="Hexapep"/>
    <property type="match status" value="2"/>
</dbReference>
<dbReference type="Pfam" id="PF13720">
    <property type="entry name" value="Acetyltransf_11"/>
    <property type="match status" value="1"/>
</dbReference>
<organism evidence="7 8">
    <name type="scientific">Serratia aquatilis</name>
    <dbReference type="NCBI Taxonomy" id="1737515"/>
    <lineage>
        <taxon>Bacteria</taxon>
        <taxon>Pseudomonadati</taxon>
        <taxon>Pseudomonadota</taxon>
        <taxon>Gammaproteobacteria</taxon>
        <taxon>Enterobacterales</taxon>
        <taxon>Yersiniaceae</taxon>
        <taxon>Serratia</taxon>
    </lineage>
</organism>
<evidence type="ECO:0000256" key="1">
    <source>
        <dbReference type="ARBA" id="ARBA00022516"/>
    </source>
</evidence>
<dbReference type="EC" id="2.3.1.129" evidence="7"/>
<dbReference type="PIRSF" id="PIRSF000456">
    <property type="entry name" value="UDP-GlcNAc_acltr"/>
    <property type="match status" value="1"/>
</dbReference>